<dbReference type="OrthoDB" id="4586300at2759"/>
<accession>A0A8H7WA63</accession>
<feature type="compositionally biased region" description="Basic and acidic residues" evidence="1">
    <location>
        <begin position="513"/>
        <end position="522"/>
    </location>
</feature>
<dbReference type="EMBL" id="JAFJYH010000060">
    <property type="protein sequence ID" value="KAG4421752.1"/>
    <property type="molecule type" value="Genomic_DNA"/>
</dbReference>
<dbReference type="AlphaFoldDB" id="A0A8H7WA63"/>
<organism evidence="2 3">
    <name type="scientific">Cadophora malorum</name>
    <dbReference type="NCBI Taxonomy" id="108018"/>
    <lineage>
        <taxon>Eukaryota</taxon>
        <taxon>Fungi</taxon>
        <taxon>Dikarya</taxon>
        <taxon>Ascomycota</taxon>
        <taxon>Pezizomycotina</taxon>
        <taxon>Leotiomycetes</taxon>
        <taxon>Helotiales</taxon>
        <taxon>Ploettnerulaceae</taxon>
        <taxon>Cadophora</taxon>
    </lineage>
</organism>
<gene>
    <name evidence="2" type="ORF">IFR04_005128</name>
</gene>
<feature type="region of interest" description="Disordered" evidence="1">
    <location>
        <begin position="428"/>
        <end position="539"/>
    </location>
</feature>
<keyword evidence="3" id="KW-1185">Reference proteome</keyword>
<evidence type="ECO:0000313" key="3">
    <source>
        <dbReference type="Proteomes" id="UP000664132"/>
    </source>
</evidence>
<feature type="compositionally biased region" description="Basic and acidic residues" evidence="1">
    <location>
        <begin position="428"/>
        <end position="456"/>
    </location>
</feature>
<feature type="compositionally biased region" description="Polar residues" evidence="1">
    <location>
        <begin position="327"/>
        <end position="349"/>
    </location>
</feature>
<sequence length="539" mass="60538">MASPADRDKDSNSDGKQSKADNPFIKFRQFADTQISSLLQGIIGLPSAFSKGSSDDPRWAGVDDGLRRRDELQARRRELKESEARKLQYQTSDEEDRFARPTERTYFVGEGYQPLGDRENTLGVPTKVLPLYSAVKKSLFAHLQEPDFDEADWKDLRTPPTWGQKGFLPQFYPLKLLPHQLPTYYDNEGIGTTRCLIYNELNSSNLLRSDYSLLPYLLFSPYSPLKLENDFSTGSHLPWSDAFEDLIATSQSPSEGSPWRLLASKFFGSPTGSPEGNLHWIMKLQTLGYLQEQKSLEEDDREALGSQLSSMLSEAQNKFKQWVDSDGGTSPTASNNPSVTGVVQGTKSNDAGAETTKSPRTEQEMYDHFLKWASSPQAIKEVFEAGEAFISSLENDDMSGRRIEQDDSIPRPPSLMKEILEVTKAFRELSQPREVSSEPEQRDKTSREVKPSESSDRVVSSSTTSEQTVHEDGTVETRVTVWKKFSSGRETSTTTHHCEDPATDDVQSSQDGPELKTSEKESNGNNMENKNGKSGWFWN</sequence>
<evidence type="ECO:0000313" key="2">
    <source>
        <dbReference type="EMBL" id="KAG4421752.1"/>
    </source>
</evidence>
<dbReference type="Proteomes" id="UP000664132">
    <property type="component" value="Unassembled WGS sequence"/>
</dbReference>
<reference evidence="2" key="1">
    <citation type="submission" date="2021-02" db="EMBL/GenBank/DDBJ databases">
        <title>Genome sequence Cadophora malorum strain M34.</title>
        <authorList>
            <person name="Stefanovic E."/>
            <person name="Vu D."/>
            <person name="Scully C."/>
            <person name="Dijksterhuis J."/>
            <person name="Roader J."/>
            <person name="Houbraken J."/>
        </authorList>
    </citation>
    <scope>NUCLEOTIDE SEQUENCE</scope>
    <source>
        <strain evidence="2">M34</strain>
    </source>
</reference>
<comment type="caution">
    <text evidence="2">The sequence shown here is derived from an EMBL/GenBank/DDBJ whole genome shotgun (WGS) entry which is preliminary data.</text>
</comment>
<protein>
    <submittedName>
        <fullName evidence="2">Uncharacterized protein</fullName>
    </submittedName>
</protein>
<feature type="region of interest" description="Disordered" evidence="1">
    <location>
        <begin position="322"/>
        <end position="361"/>
    </location>
</feature>
<evidence type="ECO:0000256" key="1">
    <source>
        <dbReference type="SAM" id="MobiDB-lite"/>
    </source>
</evidence>
<proteinExistence type="predicted"/>
<name>A0A8H7WA63_9HELO</name>
<feature type="compositionally biased region" description="Basic and acidic residues" evidence="1">
    <location>
        <begin position="1"/>
        <end position="19"/>
    </location>
</feature>
<feature type="region of interest" description="Disordered" evidence="1">
    <location>
        <begin position="1"/>
        <end position="24"/>
    </location>
</feature>